<dbReference type="Gene3D" id="1.25.40.830">
    <property type="match status" value="1"/>
</dbReference>
<dbReference type="InterPro" id="IPR041585">
    <property type="entry name" value="LepB_GAP_N"/>
</dbReference>
<evidence type="ECO:0000259" key="3">
    <source>
        <dbReference type="Pfam" id="PF18227"/>
    </source>
</evidence>
<evidence type="ECO:0000313" key="4">
    <source>
        <dbReference type="EMBL" id="STY28527.1"/>
    </source>
</evidence>
<feature type="domain" description="LepB GAP" evidence="2">
    <location>
        <begin position="527"/>
        <end position="716"/>
    </location>
</feature>
<name>A0A378LPB4_9GAMM</name>
<feature type="transmembrane region" description="Helical" evidence="1">
    <location>
        <begin position="1156"/>
        <end position="1177"/>
    </location>
</feature>
<keyword evidence="5" id="KW-1185">Reference proteome</keyword>
<reference evidence="4 5" key="1">
    <citation type="submission" date="2018-06" db="EMBL/GenBank/DDBJ databases">
        <authorList>
            <consortium name="Pathogen Informatics"/>
            <person name="Doyle S."/>
        </authorList>
    </citation>
    <scope>NUCLEOTIDE SEQUENCE [LARGE SCALE GENOMIC DNA]</scope>
    <source>
        <strain evidence="4 5">NCTC11532</strain>
    </source>
</reference>
<evidence type="ECO:0000256" key="1">
    <source>
        <dbReference type="SAM" id="Phobius"/>
    </source>
</evidence>
<dbReference type="RefSeq" id="WP_031563891.1">
    <property type="nucleotide sequence ID" value="NZ_CAAAIS010000002.1"/>
</dbReference>
<gene>
    <name evidence="4" type="ORF">NCTC11532_00702</name>
</gene>
<evidence type="ECO:0000259" key="2">
    <source>
        <dbReference type="Pfam" id="PF18172"/>
    </source>
</evidence>
<keyword evidence="1" id="KW-0472">Membrane</keyword>
<dbReference type="OrthoDB" id="5636951at2"/>
<dbReference type="AlphaFoldDB" id="A0A378LPB4"/>
<dbReference type="Pfam" id="PF18172">
    <property type="entry name" value="LepB_GAP_N"/>
    <property type="match status" value="1"/>
</dbReference>
<dbReference type="Proteomes" id="UP000255297">
    <property type="component" value="Unassembled WGS sequence"/>
</dbReference>
<keyword evidence="1" id="KW-1133">Transmembrane helix</keyword>
<evidence type="ECO:0000313" key="5">
    <source>
        <dbReference type="Proteomes" id="UP000255297"/>
    </source>
</evidence>
<keyword evidence="1" id="KW-0812">Transmembrane</keyword>
<dbReference type="EMBL" id="UGPB01000001">
    <property type="protein sequence ID" value="STY28527.1"/>
    <property type="molecule type" value="Genomic_DNA"/>
</dbReference>
<organism evidence="4 5">
    <name type="scientific">Legionella wadsworthii</name>
    <dbReference type="NCBI Taxonomy" id="28088"/>
    <lineage>
        <taxon>Bacteria</taxon>
        <taxon>Pseudomonadati</taxon>
        <taxon>Pseudomonadota</taxon>
        <taxon>Gammaproteobacteria</taxon>
        <taxon>Legionellales</taxon>
        <taxon>Legionellaceae</taxon>
        <taxon>Legionella</taxon>
    </lineage>
</organism>
<proteinExistence type="predicted"/>
<dbReference type="Gene3D" id="1.20.120.1700">
    <property type="match status" value="1"/>
</dbReference>
<dbReference type="InterPro" id="IPR040484">
    <property type="entry name" value="LepB_GAP_C"/>
</dbReference>
<sequence length="1236" mass="141525">MFDKTKAQILASSINHDQDTVAQQWANTFIFNSKGNQAVPMAQMLLACVAWGDFKVRPYLSKSPELGAPSDQLNIVDYISHASRIIIDYQGLSASNKEELLSLFPGRGDKIFARSATHNAYRAPTGKVIEGKGFLLGVVGQLPWLIKTPQDFGINIAMGGEGQRNYYGKKISDNGYSGHFYFHRNDPESLLMLGLEQSAPAGSPLELVWGGKKYDDEEQQYHDQFGQGHSLVGASDTYTAAGSLYFSDPVYQTKLMLEKGVFPPDKYGAMQVKVNDENWPLIKEFFLKLTEVSKNEREKEQLIQLLKSKPSTAKATKDEYLSYIALDFDAYLKRIYEVFIQVEELDVESQGRFSVLQANLLATIKLLQKGNISSYERFKLQIRDLISLPDTPAEYRNAILRIAQLFELQIKIDPELERTNQQLLLKTQYDDLQEESKAVLEKLTEIQLYFERNPPAEDQVELKLILQIVDNQIRILKNPLGPLEEEILDISSSWVMCEVPDTITVESIDKLKRTIEESKDLLQQSILTCSRDVSFSQVLKDLDHYFLPLSQVNLLDYKQINISDLAKQFNEYIASLAEQAETLNLWDHHPEQTANFFTAFSEKNKEFDFGYAFIEQYRESTILKRLLSLDPETTGTNRIKPYEVPAARYRHQYPESYWNKVIMLLTAGSDVISLLRTLKQLQLADVPWEGMSETAISLKEAVTRFKEAKESVENHIERAPKVPKQSFESPYFYAISDESLHQMSGAQLATICLEELNSPNPSILVKRIIQNQKLWETLDECLKTGAIELAVRKDNIEEKIKTLRQIRHFHELIAAFRENNLLIKGAFLRELQSLVKDCTAIFGADEALREVEEEYGKLNEFFTQLRNLQGSQNKYEALLQLEQQYERLTEKEKTDYKSQMLDAVQSVYEFSLSQLHPLQTIDNKIEIFNILANVYAKLSPTAKEEYQLVQDVKQKENDLFKIHVQLKNAGSVKEKRDVFNQPLFNQALRDFETVSRDIASESAKKVHKQLVRAELIYNSLEQSGVIKQDSPTDEIDIFLNQDPMLKKTLQKQLIETVLQDKIFRDEILKKEKAHSFSPVLIQDLLTIKQFRDQKIKLSEEKNYGEEYNQSINNFYQQALAIRLSEKPIKQQVQEILNTAHKEFKQRDEGLRLIADVVMLVSSLAGVGLLVGAGRLALGKTFFFSSYMNEKKNQALGNTLVANYLSPLITDREAELINDWLQSDEDENKPLFSAPGA</sequence>
<feature type="domain" description="LepB GAP" evidence="3">
    <location>
        <begin position="727"/>
        <end position="807"/>
    </location>
</feature>
<accession>A0A378LPB4</accession>
<protein>
    <submittedName>
        <fullName evidence="4">LepB protein</fullName>
    </submittedName>
</protein>
<dbReference type="Pfam" id="PF18227">
    <property type="entry name" value="LepB_GAP_C"/>
    <property type="match status" value="1"/>
</dbReference>